<evidence type="ECO:0000256" key="6">
    <source>
        <dbReference type="ARBA" id="ARBA00023136"/>
    </source>
</evidence>
<feature type="disulfide bond" evidence="8">
    <location>
        <begin position="14"/>
        <end position="26"/>
    </location>
</feature>
<evidence type="ECO:0000256" key="4">
    <source>
        <dbReference type="ARBA" id="ARBA00022737"/>
    </source>
</evidence>
<dbReference type="FunFam" id="4.10.400.10:FF:000105">
    <property type="entry name" value="Lipophorin receptor 1, isoform K"/>
    <property type="match status" value="1"/>
</dbReference>
<organism evidence="9 10">
    <name type="scientific">Trichinella nativa</name>
    <dbReference type="NCBI Taxonomy" id="6335"/>
    <lineage>
        <taxon>Eukaryota</taxon>
        <taxon>Metazoa</taxon>
        <taxon>Ecdysozoa</taxon>
        <taxon>Nematoda</taxon>
        <taxon>Enoplea</taxon>
        <taxon>Dorylaimia</taxon>
        <taxon>Trichinellida</taxon>
        <taxon>Trichinellidae</taxon>
        <taxon>Trichinella</taxon>
    </lineage>
</organism>
<feature type="disulfide bond" evidence="8">
    <location>
        <begin position="50"/>
        <end position="62"/>
    </location>
</feature>
<evidence type="ECO:0000256" key="5">
    <source>
        <dbReference type="ARBA" id="ARBA00022989"/>
    </source>
</evidence>
<feature type="disulfide bond" evidence="8">
    <location>
        <begin position="57"/>
        <end position="75"/>
    </location>
</feature>
<comment type="caution">
    <text evidence="8">Lacks conserved residue(s) required for the propagation of feature annotation.</text>
</comment>
<dbReference type="Pfam" id="PF00057">
    <property type="entry name" value="Ldl_recept_a"/>
    <property type="match status" value="2"/>
</dbReference>
<reference evidence="9 10" key="1">
    <citation type="submission" date="2015-04" db="EMBL/GenBank/DDBJ databases">
        <title>Draft genome of the roundworm Trichinella nativa.</title>
        <authorList>
            <person name="Mitreva M."/>
        </authorList>
    </citation>
    <scope>NUCLEOTIDE SEQUENCE [LARGE SCALE GENOMIC DNA]</scope>
    <source>
        <strain evidence="9 10">ISS45</strain>
    </source>
</reference>
<dbReference type="PANTHER" id="PTHR24270">
    <property type="entry name" value="LOW-DENSITY LIPOPROTEIN RECEPTOR-RELATED"/>
    <property type="match status" value="1"/>
</dbReference>
<sequence>LIITNIHKFYNTACKPGQFKCDDGFCLAKHRVCDRYIDCKDGSDELHCDCTPEEFQCEPGICIPLEKVCDGEANCANRKDELQQCGTYLSHLK</sequence>
<evidence type="ECO:0000256" key="8">
    <source>
        <dbReference type="PROSITE-ProRule" id="PRU00124"/>
    </source>
</evidence>
<evidence type="ECO:0000313" key="9">
    <source>
        <dbReference type="EMBL" id="OUC49464.1"/>
    </source>
</evidence>
<dbReference type="SMART" id="SM00192">
    <property type="entry name" value="LDLa"/>
    <property type="match status" value="2"/>
</dbReference>
<dbReference type="InterPro" id="IPR023415">
    <property type="entry name" value="LDLR_class-A_CS"/>
</dbReference>
<evidence type="ECO:0000256" key="3">
    <source>
        <dbReference type="ARBA" id="ARBA00022692"/>
    </source>
</evidence>
<evidence type="ECO:0000313" key="10">
    <source>
        <dbReference type="Proteomes" id="UP000243006"/>
    </source>
</evidence>
<dbReference type="InterPro" id="IPR050685">
    <property type="entry name" value="LDLR"/>
</dbReference>
<keyword evidence="3" id="KW-0812">Transmembrane</keyword>
<keyword evidence="5" id="KW-1133">Transmembrane helix</keyword>
<dbReference type="AlphaFoldDB" id="A0A1Y3EWC7"/>
<keyword evidence="6" id="KW-0472">Membrane</keyword>
<dbReference type="EMBL" id="LVZM01000892">
    <property type="protein sequence ID" value="OUC49464.1"/>
    <property type="molecule type" value="Genomic_DNA"/>
</dbReference>
<keyword evidence="9" id="KW-0675">Receptor</keyword>
<proteinExistence type="predicted"/>
<dbReference type="Gene3D" id="4.10.400.10">
    <property type="entry name" value="Low-density Lipoprotein Receptor"/>
    <property type="match status" value="2"/>
</dbReference>
<dbReference type="InterPro" id="IPR002172">
    <property type="entry name" value="LDrepeatLR_classA_rpt"/>
</dbReference>
<dbReference type="PROSITE" id="PS01209">
    <property type="entry name" value="LDLRA_1"/>
    <property type="match status" value="1"/>
</dbReference>
<comment type="caution">
    <text evidence="9">The sequence shown here is derived from an EMBL/GenBank/DDBJ whole genome shotgun (WGS) entry which is preliminary data.</text>
</comment>
<name>A0A1Y3EWC7_9BILA</name>
<gene>
    <name evidence="9" type="ORF">D917_05365</name>
</gene>
<dbReference type="SUPFAM" id="SSF57424">
    <property type="entry name" value="LDL receptor-like module"/>
    <property type="match status" value="2"/>
</dbReference>
<dbReference type="CDD" id="cd00112">
    <property type="entry name" value="LDLa"/>
    <property type="match status" value="2"/>
</dbReference>
<evidence type="ECO:0000256" key="2">
    <source>
        <dbReference type="ARBA" id="ARBA00004308"/>
    </source>
</evidence>
<dbReference type="GO" id="GO:0005886">
    <property type="term" value="C:plasma membrane"/>
    <property type="evidence" value="ECO:0007669"/>
    <property type="project" value="TreeGrafter"/>
</dbReference>
<dbReference type="Proteomes" id="UP000243006">
    <property type="component" value="Unassembled WGS sequence"/>
</dbReference>
<keyword evidence="7 8" id="KW-1015">Disulfide bond</keyword>
<feature type="non-terminal residue" evidence="9">
    <location>
        <position position="1"/>
    </location>
</feature>
<feature type="non-terminal residue" evidence="9">
    <location>
        <position position="93"/>
    </location>
</feature>
<protein>
    <submittedName>
        <fullName evidence="9">Putative Low-density lipoprotein receptor domain class A</fullName>
    </submittedName>
</protein>
<feature type="disulfide bond" evidence="8">
    <location>
        <begin position="21"/>
        <end position="39"/>
    </location>
</feature>
<keyword evidence="9" id="KW-0449">Lipoprotein</keyword>
<keyword evidence="4" id="KW-0677">Repeat</keyword>
<dbReference type="InterPro" id="IPR036055">
    <property type="entry name" value="LDL_receptor-like_sf"/>
</dbReference>
<evidence type="ECO:0000256" key="7">
    <source>
        <dbReference type="ARBA" id="ARBA00023157"/>
    </source>
</evidence>
<dbReference type="GO" id="GO:0016192">
    <property type="term" value="P:vesicle-mediated transport"/>
    <property type="evidence" value="ECO:0007669"/>
    <property type="project" value="UniProtKB-ARBA"/>
</dbReference>
<feature type="disulfide bond" evidence="8">
    <location>
        <begin position="33"/>
        <end position="48"/>
    </location>
</feature>
<dbReference type="PANTHER" id="PTHR24270:SF62">
    <property type="entry name" value="LOW-DENSITY LIPOPROTEIN RECEPTOR-RELATED PROTEIN 2"/>
    <property type="match status" value="1"/>
</dbReference>
<dbReference type="GO" id="GO:0012505">
    <property type="term" value="C:endomembrane system"/>
    <property type="evidence" value="ECO:0007669"/>
    <property type="project" value="UniProtKB-SubCell"/>
</dbReference>
<dbReference type="PROSITE" id="PS50068">
    <property type="entry name" value="LDLRA_2"/>
    <property type="match status" value="2"/>
</dbReference>
<dbReference type="PRINTS" id="PR00261">
    <property type="entry name" value="LDLRECEPTOR"/>
</dbReference>
<evidence type="ECO:0000256" key="1">
    <source>
        <dbReference type="ARBA" id="ARBA00004167"/>
    </source>
</evidence>
<comment type="subcellular location">
    <subcellularLocation>
        <location evidence="2">Endomembrane system</location>
    </subcellularLocation>
    <subcellularLocation>
        <location evidence="1">Membrane</location>
        <topology evidence="1">Single-pass membrane protein</topology>
    </subcellularLocation>
</comment>
<accession>A0A1Y3EWC7</accession>